<dbReference type="RefSeq" id="WP_226609444.1">
    <property type="nucleotide sequence ID" value="NZ_JAJAQI010000022.1"/>
</dbReference>
<accession>A0A9X1IEV4</accession>
<sequence length="116" mass="12237">MGLDYIRAQTGKPWRKRWNGGLDRLKAPTLLDLTMSEAARTVTAELNAGSRVKAGDTLIVQSAPDGLTVSDGLRAIGRVANPSPELTTAVRDGGGYAEGVLQRVGLFGDTAEISVK</sequence>
<dbReference type="Proteomes" id="UP001139311">
    <property type="component" value="Unassembled WGS sequence"/>
</dbReference>
<dbReference type="AlphaFoldDB" id="A0A9X1IEV4"/>
<evidence type="ECO:0000313" key="2">
    <source>
        <dbReference type="Proteomes" id="UP001139311"/>
    </source>
</evidence>
<name>A0A9X1IEV4_9PROT</name>
<organism evidence="1 2">
    <name type="scientific">Roseicella aerolata</name>
    <dbReference type="NCBI Taxonomy" id="2883479"/>
    <lineage>
        <taxon>Bacteria</taxon>
        <taxon>Pseudomonadati</taxon>
        <taxon>Pseudomonadota</taxon>
        <taxon>Alphaproteobacteria</taxon>
        <taxon>Acetobacterales</taxon>
        <taxon>Roseomonadaceae</taxon>
        <taxon>Roseicella</taxon>
    </lineage>
</organism>
<dbReference type="EMBL" id="JAJAQI010000022">
    <property type="protein sequence ID" value="MCB4823127.1"/>
    <property type="molecule type" value="Genomic_DNA"/>
</dbReference>
<reference evidence="1" key="1">
    <citation type="submission" date="2021-10" db="EMBL/GenBank/DDBJ databases">
        <title>Roseicella aerolatum sp. nov., isolated from aerosols of e-waste dismantling site.</title>
        <authorList>
            <person name="Qin T."/>
        </authorList>
    </citation>
    <scope>NUCLEOTIDE SEQUENCE</scope>
    <source>
        <strain evidence="1">GB24</strain>
    </source>
</reference>
<keyword evidence="2" id="KW-1185">Reference proteome</keyword>
<comment type="caution">
    <text evidence="1">The sequence shown here is derived from an EMBL/GenBank/DDBJ whole genome shotgun (WGS) entry which is preliminary data.</text>
</comment>
<protein>
    <submittedName>
        <fullName evidence="1">Uncharacterized protein</fullName>
    </submittedName>
</protein>
<proteinExistence type="predicted"/>
<gene>
    <name evidence="1" type="ORF">LHA35_15440</name>
</gene>
<evidence type="ECO:0000313" key="1">
    <source>
        <dbReference type="EMBL" id="MCB4823127.1"/>
    </source>
</evidence>